<sequence>MNVFDAIKTFVDKIFRVPISFLDLAREKLQSAGLITRQGLNFSSYMSIFRDLPSSWQLVLSSLLLMTVLLASLVMFRVLMRLYFTVKSGVQWW</sequence>
<keyword evidence="1" id="KW-0472">Membrane</keyword>
<proteinExistence type="predicted"/>
<organism evidence="2">
    <name type="scientific">Lysinibacillus sphaericus</name>
    <name type="common">Bacillus sphaericus</name>
    <dbReference type="NCBI Taxonomy" id="1421"/>
    <lineage>
        <taxon>Bacteria</taxon>
        <taxon>Bacillati</taxon>
        <taxon>Bacillota</taxon>
        <taxon>Bacilli</taxon>
        <taxon>Bacillales</taxon>
        <taxon>Bacillaceae</taxon>
        <taxon>Lysinibacillus</taxon>
    </lineage>
</organism>
<keyword evidence="1" id="KW-1133">Transmembrane helix</keyword>
<reference evidence="2" key="2">
    <citation type="journal article" date="2007" name="Plasmid">
        <title>Characterization of a cryptic plasmid from Bacillus sphaericus strain LP1-G.</title>
        <authorList>
            <person name="Wu E."/>
            <person name="Jun L."/>
            <person name="Yuan Y."/>
            <person name="Yan J."/>
            <person name="Berry C."/>
            <person name="Yuan Z."/>
        </authorList>
    </citation>
    <scope>NUCLEOTIDE SEQUENCE</scope>
    <source>
        <plasmid evidence="2">pLG</plasmid>
    </source>
</reference>
<protein>
    <submittedName>
        <fullName evidence="2">LP1G.11</fullName>
    </submittedName>
</protein>
<geneLocation type="plasmid" evidence="2">
    <name>pLG</name>
</geneLocation>
<name>Q7WYK4_LYSSH</name>
<evidence type="ECO:0000313" key="2">
    <source>
        <dbReference type="EMBL" id="AAP86244.1"/>
    </source>
</evidence>
<dbReference type="EMBL" id="AY325804">
    <property type="protein sequence ID" value="AAP86244.1"/>
    <property type="molecule type" value="Genomic_DNA"/>
</dbReference>
<keyword evidence="1" id="KW-0812">Transmembrane</keyword>
<evidence type="ECO:0000256" key="1">
    <source>
        <dbReference type="SAM" id="Phobius"/>
    </source>
</evidence>
<accession>Q7WYK4</accession>
<dbReference type="AlphaFoldDB" id="Q7WYK4"/>
<feature type="transmembrane region" description="Helical" evidence="1">
    <location>
        <begin position="56"/>
        <end position="79"/>
    </location>
</feature>
<reference evidence="2" key="1">
    <citation type="submission" date="2003-06" db="EMBL/GenBank/DDBJ databases">
        <title>Nucleotide sequence and replication properties of Bacillus sphaericus cryptic plasmid pLG.</title>
        <authorList>
            <person name="Liang J."/>
            <person name="Yuan Z."/>
            <person name="Yang Y."/>
            <person name="Xue J."/>
            <person name="Berry C."/>
            <person name="Cai Q."/>
        </authorList>
    </citation>
    <scope>NUCLEOTIDE SEQUENCE</scope>
    <source>
        <plasmid evidence="2">pLG</plasmid>
    </source>
</reference>
<keyword evidence="2" id="KW-0614">Plasmid</keyword>